<dbReference type="PANTHER" id="PTHR24056">
    <property type="entry name" value="CELL DIVISION PROTEIN KINASE"/>
    <property type="match status" value="1"/>
</dbReference>
<name>A0A8T0F6S0_ARGBR</name>
<dbReference type="InterPro" id="IPR011009">
    <property type="entry name" value="Kinase-like_dom_sf"/>
</dbReference>
<keyword evidence="2" id="KW-0808">Transferase</keyword>
<keyword evidence="10" id="KW-1185">Reference proteome</keyword>
<proteinExistence type="predicted"/>
<dbReference type="FunFam" id="1.10.510.10:FF:000624">
    <property type="entry name" value="Mitogen-activated protein kinase"/>
    <property type="match status" value="1"/>
</dbReference>
<feature type="region of interest" description="Disordered" evidence="7">
    <location>
        <begin position="1"/>
        <end position="20"/>
    </location>
</feature>
<organism evidence="9 10">
    <name type="scientific">Argiope bruennichi</name>
    <name type="common">Wasp spider</name>
    <name type="synonym">Aranea bruennichi</name>
    <dbReference type="NCBI Taxonomy" id="94029"/>
    <lineage>
        <taxon>Eukaryota</taxon>
        <taxon>Metazoa</taxon>
        <taxon>Ecdysozoa</taxon>
        <taxon>Arthropoda</taxon>
        <taxon>Chelicerata</taxon>
        <taxon>Arachnida</taxon>
        <taxon>Araneae</taxon>
        <taxon>Araneomorphae</taxon>
        <taxon>Entelegynae</taxon>
        <taxon>Araneoidea</taxon>
        <taxon>Araneidae</taxon>
        <taxon>Argiope</taxon>
    </lineage>
</organism>
<keyword evidence="4 9" id="KW-0418">Kinase</keyword>
<evidence type="ECO:0000313" key="10">
    <source>
        <dbReference type="Proteomes" id="UP000807504"/>
    </source>
</evidence>
<dbReference type="Gene3D" id="3.30.200.20">
    <property type="entry name" value="Phosphorylase Kinase, domain 1"/>
    <property type="match status" value="1"/>
</dbReference>
<evidence type="ECO:0000256" key="6">
    <source>
        <dbReference type="PROSITE-ProRule" id="PRU10141"/>
    </source>
</evidence>
<keyword evidence="3 6" id="KW-0547">Nucleotide-binding</keyword>
<dbReference type="EMBL" id="JABXBU010000030">
    <property type="protein sequence ID" value="KAF8785119.1"/>
    <property type="molecule type" value="Genomic_DNA"/>
</dbReference>
<dbReference type="GO" id="GO:0005634">
    <property type="term" value="C:nucleus"/>
    <property type="evidence" value="ECO:0007669"/>
    <property type="project" value="TreeGrafter"/>
</dbReference>
<comment type="caution">
    <text evidence="9">The sequence shown here is derived from an EMBL/GenBank/DDBJ whole genome shotgun (WGS) entry which is preliminary data.</text>
</comment>
<dbReference type="PROSITE" id="PS50011">
    <property type="entry name" value="PROTEIN_KINASE_DOM"/>
    <property type="match status" value="1"/>
</dbReference>
<evidence type="ECO:0000256" key="3">
    <source>
        <dbReference type="ARBA" id="ARBA00022741"/>
    </source>
</evidence>
<evidence type="ECO:0000256" key="4">
    <source>
        <dbReference type="ARBA" id="ARBA00022777"/>
    </source>
</evidence>
<dbReference type="InterPro" id="IPR017441">
    <property type="entry name" value="Protein_kinase_ATP_BS"/>
</dbReference>
<reference evidence="9" key="2">
    <citation type="submission" date="2020-06" db="EMBL/GenBank/DDBJ databases">
        <authorList>
            <person name="Sheffer M."/>
        </authorList>
    </citation>
    <scope>NUCLEOTIDE SEQUENCE</scope>
</reference>
<dbReference type="GO" id="GO:0005524">
    <property type="term" value="F:ATP binding"/>
    <property type="evidence" value="ECO:0007669"/>
    <property type="project" value="UniProtKB-UniRule"/>
</dbReference>
<dbReference type="PROSITE" id="PS00107">
    <property type="entry name" value="PROTEIN_KINASE_ATP"/>
    <property type="match status" value="1"/>
</dbReference>
<keyword evidence="5 6" id="KW-0067">ATP-binding</keyword>
<reference evidence="9" key="1">
    <citation type="journal article" date="2020" name="bioRxiv">
        <title>Chromosome-level reference genome of the European wasp spider Argiope bruennichi: a resource for studies on range expansion and evolutionary adaptation.</title>
        <authorList>
            <person name="Sheffer M.M."/>
            <person name="Hoppe A."/>
            <person name="Krehenwinkel H."/>
            <person name="Uhl G."/>
            <person name="Kuss A.W."/>
            <person name="Jensen L."/>
            <person name="Jensen C."/>
            <person name="Gillespie R.G."/>
            <person name="Hoff K.J."/>
            <person name="Prost S."/>
        </authorList>
    </citation>
    <scope>NUCLEOTIDE SEQUENCE</scope>
</reference>
<dbReference type="Proteomes" id="UP000807504">
    <property type="component" value="Unassembled WGS sequence"/>
</dbReference>
<feature type="domain" description="Protein kinase" evidence="8">
    <location>
        <begin position="51"/>
        <end position="349"/>
    </location>
</feature>
<sequence>MSDGSIPGINPGPSADSAGNTQDIEVMTFHGDQYMIPALHVFGKCHLISEFEKISFIGEGSFGAVYKAKEKQTSKIVALKKLKFQKEESIPRSFPREANILQTLKHDNVIKFLGVAVGRSFDRNHRQAFLVVIYEIFVTYIILEFCPYELSKVTDDELARIEINHAHIKCIMYQLFYGLKYLHENFILHRDLNVNNILFTENGILRIAGFGNCRPTSKDDLTPNPVSRGYSAPELLFGATKYSTAIDIWSAGCIFAELLLKRPLFKSDSDNNMISKLVDLLGSPNETRWPGFSHLPLTEKYELRAQPYNRLTFKFNNQPPTCIALLHKIFLYDPNRRITAGKCLVNSYFIDRPTACTPESLVALLKKPDEI</sequence>
<dbReference type="AlphaFoldDB" id="A0A8T0F6S0"/>
<dbReference type="InterPro" id="IPR050108">
    <property type="entry name" value="CDK"/>
</dbReference>
<evidence type="ECO:0000313" key="9">
    <source>
        <dbReference type="EMBL" id="KAF8785119.1"/>
    </source>
</evidence>
<evidence type="ECO:0000256" key="5">
    <source>
        <dbReference type="ARBA" id="ARBA00022840"/>
    </source>
</evidence>
<evidence type="ECO:0000256" key="7">
    <source>
        <dbReference type="SAM" id="MobiDB-lite"/>
    </source>
</evidence>
<gene>
    <name evidence="9" type="ORF">HNY73_010705</name>
</gene>
<feature type="binding site" evidence="6">
    <location>
        <position position="80"/>
    </location>
    <ligand>
        <name>ATP</name>
        <dbReference type="ChEBI" id="CHEBI:30616"/>
    </ligand>
</feature>
<evidence type="ECO:0000256" key="1">
    <source>
        <dbReference type="ARBA" id="ARBA00022527"/>
    </source>
</evidence>
<dbReference type="Pfam" id="PF00069">
    <property type="entry name" value="Pkinase"/>
    <property type="match status" value="1"/>
</dbReference>
<dbReference type="Gene3D" id="1.10.510.10">
    <property type="entry name" value="Transferase(Phosphotransferase) domain 1"/>
    <property type="match status" value="1"/>
</dbReference>
<keyword evidence="1" id="KW-0723">Serine/threonine-protein kinase</keyword>
<accession>A0A8T0F6S0</accession>
<evidence type="ECO:0000256" key="2">
    <source>
        <dbReference type="ARBA" id="ARBA00022679"/>
    </source>
</evidence>
<dbReference type="PANTHER" id="PTHR24056:SF508">
    <property type="entry name" value="CYCLIN-DEPENDENT KINASE 10"/>
    <property type="match status" value="1"/>
</dbReference>
<protein>
    <submittedName>
        <fullName evidence="9">Cyclin-dependent kinase 10 like protein</fullName>
    </submittedName>
</protein>
<dbReference type="GO" id="GO:0004674">
    <property type="term" value="F:protein serine/threonine kinase activity"/>
    <property type="evidence" value="ECO:0007669"/>
    <property type="project" value="UniProtKB-KW"/>
</dbReference>
<dbReference type="GO" id="GO:0007346">
    <property type="term" value="P:regulation of mitotic cell cycle"/>
    <property type="evidence" value="ECO:0007669"/>
    <property type="project" value="TreeGrafter"/>
</dbReference>
<dbReference type="InterPro" id="IPR000719">
    <property type="entry name" value="Prot_kinase_dom"/>
</dbReference>
<evidence type="ECO:0000259" key="8">
    <source>
        <dbReference type="PROSITE" id="PS50011"/>
    </source>
</evidence>
<dbReference type="SUPFAM" id="SSF56112">
    <property type="entry name" value="Protein kinase-like (PK-like)"/>
    <property type="match status" value="1"/>
</dbReference>